<sequence>MTTLPDGEYDIDLSILQNSTHDPSLAIRYGFVPDSMDQNKPITLYQTDQELILKASSIEDGQSIIFEGMGKSTSNSAPADSFYLSYINGNIHLNKLKNTVRVNKSRNMAKWNAKIQEWNKVKPKTVQVPKIRPESERSAPVRPEPARADPIRPRAVASKRPSSKRPPKREEVKEESPIISESDFEDLENEFPEFTFDQEPAVEKEKPKTTITEKPPISGKRPTTDVKAKGPEKGKDVDDDFKDLEDQLQEVLEDDIAIGDIDDSDDDDDDFDDVNYGGTGVPIRIEIDEGEPAKSVKNTPTFTYSPAFQNENKKPMSLKELMRGKRGDYDSSSEEE</sequence>
<feature type="domain" description="Transcription elongation factor Eaf N-terminal" evidence="2">
    <location>
        <begin position="9"/>
        <end position="107"/>
    </location>
</feature>
<evidence type="ECO:0000259" key="2">
    <source>
        <dbReference type="Pfam" id="PF09816"/>
    </source>
</evidence>
<dbReference type="Pfam" id="PF09816">
    <property type="entry name" value="EAF"/>
    <property type="match status" value="1"/>
</dbReference>
<feature type="compositionally biased region" description="Acidic residues" evidence="1">
    <location>
        <begin position="182"/>
        <end position="191"/>
    </location>
</feature>
<keyword evidence="4" id="KW-1185">Reference proteome</keyword>
<name>A0A9P0QV19_9ASCO</name>
<organism evidence="3 4">
    <name type="scientific">[Candida] railenensis</name>
    <dbReference type="NCBI Taxonomy" id="45579"/>
    <lineage>
        <taxon>Eukaryota</taxon>
        <taxon>Fungi</taxon>
        <taxon>Dikarya</taxon>
        <taxon>Ascomycota</taxon>
        <taxon>Saccharomycotina</taxon>
        <taxon>Pichiomycetes</taxon>
        <taxon>Debaryomycetaceae</taxon>
        <taxon>Kurtzmaniella</taxon>
    </lineage>
</organism>
<dbReference type="AlphaFoldDB" id="A0A9P0QV19"/>
<evidence type="ECO:0000256" key="1">
    <source>
        <dbReference type="SAM" id="MobiDB-lite"/>
    </source>
</evidence>
<dbReference type="EMBL" id="CAKXYY010000028">
    <property type="protein sequence ID" value="CAH2355558.1"/>
    <property type="molecule type" value="Genomic_DNA"/>
</dbReference>
<gene>
    <name evidence="3" type="ORF">CLIB1423_28S01002</name>
</gene>
<dbReference type="InterPro" id="IPR019194">
    <property type="entry name" value="Tscrpt_elong_fac_Eaf_N"/>
</dbReference>
<reference evidence="3" key="1">
    <citation type="submission" date="2022-03" db="EMBL/GenBank/DDBJ databases">
        <authorList>
            <person name="Legras J.-L."/>
            <person name="Devillers H."/>
            <person name="Grondin C."/>
        </authorList>
    </citation>
    <scope>NUCLEOTIDE SEQUENCE</scope>
    <source>
        <strain evidence="3">CLIB 1423</strain>
    </source>
</reference>
<evidence type="ECO:0000313" key="3">
    <source>
        <dbReference type="EMBL" id="CAH2355558.1"/>
    </source>
</evidence>
<feature type="compositionally biased region" description="Acidic residues" evidence="1">
    <location>
        <begin position="237"/>
        <end position="273"/>
    </location>
</feature>
<dbReference type="OrthoDB" id="3998262at2759"/>
<feature type="compositionally biased region" description="Basic and acidic residues" evidence="1">
    <location>
        <begin position="320"/>
        <end position="329"/>
    </location>
</feature>
<proteinExistence type="predicted"/>
<dbReference type="Proteomes" id="UP000837801">
    <property type="component" value="Unassembled WGS sequence"/>
</dbReference>
<feature type="region of interest" description="Disordered" evidence="1">
    <location>
        <begin position="122"/>
        <end position="336"/>
    </location>
</feature>
<feature type="compositionally biased region" description="Polar residues" evidence="1">
    <location>
        <begin position="296"/>
        <end position="310"/>
    </location>
</feature>
<evidence type="ECO:0000313" key="4">
    <source>
        <dbReference type="Proteomes" id="UP000837801"/>
    </source>
</evidence>
<accession>A0A9P0QV19</accession>
<protein>
    <recommendedName>
        <fullName evidence="2">Transcription elongation factor Eaf N-terminal domain-containing protein</fullName>
    </recommendedName>
</protein>
<comment type="caution">
    <text evidence="3">The sequence shown here is derived from an EMBL/GenBank/DDBJ whole genome shotgun (WGS) entry which is preliminary data.</text>
</comment>
<feature type="compositionally biased region" description="Basic and acidic residues" evidence="1">
    <location>
        <begin position="222"/>
        <end position="236"/>
    </location>
</feature>
<feature type="compositionally biased region" description="Basic and acidic residues" evidence="1">
    <location>
        <begin position="131"/>
        <end position="152"/>
    </location>
</feature>
<feature type="compositionally biased region" description="Basic and acidic residues" evidence="1">
    <location>
        <begin position="285"/>
        <end position="294"/>
    </location>
</feature>